<proteinExistence type="predicted"/>
<reference evidence="3 4" key="1">
    <citation type="submission" date="2021-02" db="EMBL/GenBank/DDBJ databases">
        <title>Variation within the Batrachochytrium salamandrivorans European outbreak.</title>
        <authorList>
            <person name="Kelly M."/>
            <person name="Pasmans F."/>
            <person name="Shea T.P."/>
            <person name="Munoz J.F."/>
            <person name="Carranza S."/>
            <person name="Cuomo C.A."/>
            <person name="Martel A."/>
        </authorList>
    </citation>
    <scope>NUCLEOTIDE SEQUENCE [LARGE SCALE GENOMIC DNA]</scope>
    <source>
        <strain evidence="3 4">AMFP18/2</strain>
    </source>
</reference>
<comment type="caution">
    <text evidence="3">The sequence shown here is derived from an EMBL/GenBank/DDBJ whole genome shotgun (WGS) entry which is preliminary data.</text>
</comment>
<name>A0ABQ8FKX4_9FUNG</name>
<organism evidence="3 4">
    <name type="scientific">Batrachochytrium salamandrivorans</name>
    <dbReference type="NCBI Taxonomy" id="1357716"/>
    <lineage>
        <taxon>Eukaryota</taxon>
        <taxon>Fungi</taxon>
        <taxon>Fungi incertae sedis</taxon>
        <taxon>Chytridiomycota</taxon>
        <taxon>Chytridiomycota incertae sedis</taxon>
        <taxon>Chytridiomycetes</taxon>
        <taxon>Rhizophydiales</taxon>
        <taxon>Rhizophydiales incertae sedis</taxon>
        <taxon>Batrachochytrium</taxon>
    </lineage>
</organism>
<feature type="region of interest" description="Disordered" evidence="1">
    <location>
        <begin position="301"/>
        <end position="320"/>
    </location>
</feature>
<evidence type="ECO:0000256" key="2">
    <source>
        <dbReference type="SAM" id="Phobius"/>
    </source>
</evidence>
<feature type="compositionally biased region" description="Polar residues" evidence="1">
    <location>
        <begin position="17"/>
        <end position="29"/>
    </location>
</feature>
<evidence type="ECO:0008006" key="5">
    <source>
        <dbReference type="Google" id="ProtNLM"/>
    </source>
</evidence>
<dbReference type="EMBL" id="JAFCIX010000048">
    <property type="protein sequence ID" value="KAH6600099.1"/>
    <property type="molecule type" value="Genomic_DNA"/>
</dbReference>
<dbReference type="Proteomes" id="UP001648503">
    <property type="component" value="Unassembled WGS sequence"/>
</dbReference>
<feature type="transmembrane region" description="Helical" evidence="2">
    <location>
        <begin position="374"/>
        <end position="395"/>
    </location>
</feature>
<sequence length="551" mass="59995">MAAKSNKDNIIADSRSENSAPSRMISSTNSRHDGGNKASTKNNTMAAMRRMLMITRSTQQQQQMPGSTMYATQKRTDSSNKVQPQIQPQILPLEAAAASYCETSTNPSLYISHIPASSATLPVPMSNPTKKDYTHRTVRYSGDLELPLPFDRDPAQRPSQDLRTLADSTFVTARSNSSAGHSHDGSLKQNAVIVAEEDSNMHNSCSTGIRSYNRTSNRTGAVYPTTNTTAPAAGSPLRNSFFGGLRNSLMGIQANPSGANNHDNSNNTNKNPQMSQISARSDMGQQSHAVSYGVASIGSNNHQNLEFMPPPPPSKNGASDLAFDPLSFPVPSTPTDASQMPLRNDSIHSNTPRILSTPNIYEPAQVPFYLQYRFILHTLAILCALIAFSIMIALFQDNYTVLSKAVFSSMQFFIIVAAATWIASLLYLIWFNIGSVALADHPFPLLATDNPFGATIDIVATTVLVLFWLSTCSDTMVRTLHTCYSLDILEDIPGLCLSARISNGFGIAAGALYLAILAMKIYEYSANGLWRDLKEILGNITPSKDHVEHYP</sequence>
<feature type="transmembrane region" description="Helical" evidence="2">
    <location>
        <begin position="451"/>
        <end position="469"/>
    </location>
</feature>
<evidence type="ECO:0000313" key="3">
    <source>
        <dbReference type="EMBL" id="KAH6600099.1"/>
    </source>
</evidence>
<feature type="compositionally biased region" description="Low complexity" evidence="1">
    <location>
        <begin position="256"/>
        <end position="271"/>
    </location>
</feature>
<gene>
    <name evidence="3" type="ORF">BASA50_002557</name>
</gene>
<evidence type="ECO:0000256" key="1">
    <source>
        <dbReference type="SAM" id="MobiDB-lite"/>
    </source>
</evidence>
<keyword evidence="2" id="KW-0812">Transmembrane</keyword>
<feature type="transmembrane region" description="Helical" evidence="2">
    <location>
        <begin position="407"/>
        <end position="431"/>
    </location>
</feature>
<protein>
    <recommendedName>
        <fullName evidence="5">MARVEL domain-containing protein</fullName>
    </recommendedName>
</protein>
<accession>A0ABQ8FKX4</accession>
<feature type="region of interest" description="Disordered" evidence="1">
    <location>
        <begin position="256"/>
        <end position="285"/>
    </location>
</feature>
<keyword evidence="2" id="KW-1133">Transmembrane helix</keyword>
<evidence type="ECO:0000313" key="4">
    <source>
        <dbReference type="Proteomes" id="UP001648503"/>
    </source>
</evidence>
<keyword evidence="2" id="KW-0472">Membrane</keyword>
<feature type="region of interest" description="Disordered" evidence="1">
    <location>
        <begin position="1"/>
        <end position="42"/>
    </location>
</feature>
<feature type="compositionally biased region" description="Polar residues" evidence="1">
    <location>
        <begin position="272"/>
        <end position="285"/>
    </location>
</feature>
<keyword evidence="4" id="KW-1185">Reference proteome</keyword>